<accession>A0ABV0NZA4</accession>
<sequence>VIEAAFQHARYPSMQGEKSAGFFGKVSYGLDNLEIYNLSIGRSEFELRPGKGIGLEINNVSAVFSGTIQYGYGSWL</sequence>
<keyword evidence="7" id="KW-1185">Reference proteome</keyword>
<dbReference type="Proteomes" id="UP001476798">
    <property type="component" value="Unassembled WGS sequence"/>
</dbReference>
<dbReference type="Gene3D" id="3.15.10.10">
    <property type="entry name" value="Bactericidal permeability-increasing protein, domain 1"/>
    <property type="match status" value="1"/>
</dbReference>
<reference evidence="6 7" key="1">
    <citation type="submission" date="2021-06" db="EMBL/GenBank/DDBJ databases">
        <authorList>
            <person name="Palmer J.M."/>
        </authorList>
    </citation>
    <scope>NUCLEOTIDE SEQUENCE [LARGE SCALE GENOMIC DNA]</scope>
    <source>
        <strain evidence="6 7">GA_2019</strain>
        <tissue evidence="6">Muscle</tissue>
    </source>
</reference>
<comment type="subcellular location">
    <subcellularLocation>
        <location evidence="1">Secreted</location>
    </subcellularLocation>
</comment>
<dbReference type="InterPro" id="IPR017943">
    <property type="entry name" value="Bactericidal_perm-incr_a/b_dom"/>
</dbReference>
<dbReference type="EMBL" id="JAHRIO010055452">
    <property type="protein sequence ID" value="MEQ2176784.1"/>
    <property type="molecule type" value="Genomic_DNA"/>
</dbReference>
<keyword evidence="4" id="KW-0325">Glycoprotein</keyword>
<comment type="similarity">
    <text evidence="2">Belongs to the BPI/LBP/Plunc superfamily. BPI/LBP family.</text>
</comment>
<gene>
    <name evidence="6" type="ORF">GOODEAATRI_031620</name>
</gene>
<evidence type="ECO:0000256" key="3">
    <source>
        <dbReference type="ARBA" id="ARBA00022525"/>
    </source>
</evidence>
<keyword evidence="3" id="KW-0964">Secreted</keyword>
<dbReference type="SUPFAM" id="SSF55394">
    <property type="entry name" value="Bactericidal permeability-increasing protein, BPI"/>
    <property type="match status" value="1"/>
</dbReference>
<evidence type="ECO:0000256" key="4">
    <source>
        <dbReference type="ARBA" id="ARBA00023180"/>
    </source>
</evidence>
<dbReference type="Pfam" id="PF01273">
    <property type="entry name" value="LBP_BPI_CETP"/>
    <property type="match status" value="1"/>
</dbReference>
<comment type="caution">
    <text evidence="6">The sequence shown here is derived from an EMBL/GenBank/DDBJ whole genome shotgun (WGS) entry which is preliminary data.</text>
</comment>
<protein>
    <recommendedName>
        <fullName evidence="5">Lipid-binding serum glycoprotein N-terminal domain-containing protein</fullName>
    </recommendedName>
</protein>
<evidence type="ECO:0000256" key="1">
    <source>
        <dbReference type="ARBA" id="ARBA00004613"/>
    </source>
</evidence>
<dbReference type="PANTHER" id="PTHR47616:SF1">
    <property type="entry name" value="CHOLESTERYL ESTER TRANSFER PROTEIN"/>
    <property type="match status" value="1"/>
</dbReference>
<name>A0ABV0NZA4_9TELE</name>
<feature type="non-terminal residue" evidence="6">
    <location>
        <position position="1"/>
    </location>
</feature>
<evidence type="ECO:0000259" key="5">
    <source>
        <dbReference type="Pfam" id="PF01273"/>
    </source>
</evidence>
<feature type="domain" description="Lipid-binding serum glycoprotein N-terminal" evidence="5">
    <location>
        <begin position="2"/>
        <end position="70"/>
    </location>
</feature>
<organism evidence="6 7">
    <name type="scientific">Goodea atripinnis</name>
    <dbReference type="NCBI Taxonomy" id="208336"/>
    <lineage>
        <taxon>Eukaryota</taxon>
        <taxon>Metazoa</taxon>
        <taxon>Chordata</taxon>
        <taxon>Craniata</taxon>
        <taxon>Vertebrata</taxon>
        <taxon>Euteleostomi</taxon>
        <taxon>Actinopterygii</taxon>
        <taxon>Neopterygii</taxon>
        <taxon>Teleostei</taxon>
        <taxon>Neoteleostei</taxon>
        <taxon>Acanthomorphata</taxon>
        <taxon>Ovalentaria</taxon>
        <taxon>Atherinomorphae</taxon>
        <taxon>Cyprinodontiformes</taxon>
        <taxon>Goodeidae</taxon>
        <taxon>Goodea</taxon>
    </lineage>
</organism>
<evidence type="ECO:0000256" key="2">
    <source>
        <dbReference type="ARBA" id="ARBA00007292"/>
    </source>
</evidence>
<evidence type="ECO:0000313" key="6">
    <source>
        <dbReference type="EMBL" id="MEQ2176784.1"/>
    </source>
</evidence>
<evidence type="ECO:0000313" key="7">
    <source>
        <dbReference type="Proteomes" id="UP001476798"/>
    </source>
</evidence>
<dbReference type="InterPro" id="IPR017942">
    <property type="entry name" value="Lipid-bd_serum_glycop_N"/>
</dbReference>
<dbReference type="InterPro" id="IPR017130">
    <property type="entry name" value="Cholesteryl_ester_transfer"/>
</dbReference>
<dbReference type="PANTHER" id="PTHR47616">
    <property type="entry name" value="CHOLESTERYL ESTER TRANSFER PROTEIN"/>
    <property type="match status" value="1"/>
</dbReference>
<proteinExistence type="inferred from homology"/>